<sequence length="242" mass="26676">MENAETTPSLNAHDRIMRATASLLAHGGLESVSTRAVAEAAGVQVPIIYRLFGDMRGLLNAVVSHGFEVYLESKRERLAHHDPVEEIRNGWDMHVEFGLLNPALYRLMYGEPQPSKEVPAARKALAILRERVTQIAATGRLLVDVESAAQMLHAACRGVTFSLLEIDSDARDLALSTRVREAILSAITQTAEPIQVDGKSNELRRMISVAVTLKALLPNNDMLTSGERALLTEWLDRLSMSR</sequence>
<dbReference type="Pfam" id="PF00440">
    <property type="entry name" value="TetR_N"/>
    <property type="match status" value="1"/>
</dbReference>
<keyword evidence="7" id="KW-1185">Reference proteome</keyword>
<feature type="domain" description="HTH tetR-type" evidence="5">
    <location>
        <begin position="10"/>
        <end position="70"/>
    </location>
</feature>
<dbReference type="AlphaFoldDB" id="A0A0P6Y2Q2"/>
<dbReference type="PANTHER" id="PTHR30055:SF234">
    <property type="entry name" value="HTH-TYPE TRANSCRIPTIONAL REGULATOR BETI"/>
    <property type="match status" value="1"/>
</dbReference>
<evidence type="ECO:0000256" key="3">
    <source>
        <dbReference type="ARBA" id="ARBA00023163"/>
    </source>
</evidence>
<dbReference type="GO" id="GO:0003700">
    <property type="term" value="F:DNA-binding transcription factor activity"/>
    <property type="evidence" value="ECO:0007669"/>
    <property type="project" value="TreeGrafter"/>
</dbReference>
<dbReference type="GO" id="GO:0000976">
    <property type="term" value="F:transcription cis-regulatory region binding"/>
    <property type="evidence" value="ECO:0007669"/>
    <property type="project" value="TreeGrafter"/>
</dbReference>
<accession>A0A0P6Y2Q2</accession>
<dbReference type="SUPFAM" id="SSF46689">
    <property type="entry name" value="Homeodomain-like"/>
    <property type="match status" value="1"/>
</dbReference>
<dbReference type="STRING" id="70996.SE18_07945"/>
<organism evidence="6 7">
    <name type="scientific">Herpetosiphon geysericola</name>
    <dbReference type="NCBI Taxonomy" id="70996"/>
    <lineage>
        <taxon>Bacteria</taxon>
        <taxon>Bacillati</taxon>
        <taxon>Chloroflexota</taxon>
        <taxon>Chloroflexia</taxon>
        <taxon>Herpetosiphonales</taxon>
        <taxon>Herpetosiphonaceae</taxon>
        <taxon>Herpetosiphon</taxon>
    </lineage>
</organism>
<evidence type="ECO:0000259" key="5">
    <source>
        <dbReference type="PROSITE" id="PS50977"/>
    </source>
</evidence>
<dbReference type="EMBL" id="LGKP01000013">
    <property type="protein sequence ID" value="KPL90135.1"/>
    <property type="molecule type" value="Genomic_DNA"/>
</dbReference>
<evidence type="ECO:0000313" key="7">
    <source>
        <dbReference type="Proteomes" id="UP000050277"/>
    </source>
</evidence>
<feature type="DNA-binding region" description="H-T-H motif" evidence="4">
    <location>
        <begin position="33"/>
        <end position="52"/>
    </location>
</feature>
<protein>
    <recommendedName>
        <fullName evidence="5">HTH tetR-type domain-containing protein</fullName>
    </recommendedName>
</protein>
<evidence type="ECO:0000256" key="1">
    <source>
        <dbReference type="ARBA" id="ARBA00023015"/>
    </source>
</evidence>
<dbReference type="InterPro" id="IPR050109">
    <property type="entry name" value="HTH-type_TetR-like_transc_reg"/>
</dbReference>
<evidence type="ECO:0000256" key="2">
    <source>
        <dbReference type="ARBA" id="ARBA00023125"/>
    </source>
</evidence>
<keyword evidence="2 4" id="KW-0238">DNA-binding</keyword>
<keyword evidence="1" id="KW-0805">Transcription regulation</keyword>
<evidence type="ECO:0000256" key="4">
    <source>
        <dbReference type="PROSITE-ProRule" id="PRU00335"/>
    </source>
</evidence>
<reference evidence="6 7" key="1">
    <citation type="submission" date="2015-07" db="EMBL/GenBank/DDBJ databases">
        <title>Whole genome sequence of Herpetosiphon geysericola DSM 7119.</title>
        <authorList>
            <person name="Hemp J."/>
            <person name="Ward L.M."/>
            <person name="Pace L.A."/>
            <person name="Fischer W.W."/>
        </authorList>
    </citation>
    <scope>NUCLEOTIDE SEQUENCE [LARGE SCALE GENOMIC DNA]</scope>
    <source>
        <strain evidence="6 7">DSM 7119</strain>
    </source>
</reference>
<dbReference type="PROSITE" id="PS50977">
    <property type="entry name" value="HTH_TETR_2"/>
    <property type="match status" value="1"/>
</dbReference>
<dbReference type="PANTHER" id="PTHR30055">
    <property type="entry name" value="HTH-TYPE TRANSCRIPTIONAL REGULATOR RUTR"/>
    <property type="match status" value="1"/>
</dbReference>
<keyword evidence="3" id="KW-0804">Transcription</keyword>
<dbReference type="InterPro" id="IPR009057">
    <property type="entry name" value="Homeodomain-like_sf"/>
</dbReference>
<dbReference type="InterPro" id="IPR001647">
    <property type="entry name" value="HTH_TetR"/>
</dbReference>
<dbReference type="Gene3D" id="1.10.357.10">
    <property type="entry name" value="Tetracycline Repressor, domain 2"/>
    <property type="match status" value="1"/>
</dbReference>
<dbReference type="SUPFAM" id="SSF48498">
    <property type="entry name" value="Tetracyclin repressor-like, C-terminal domain"/>
    <property type="match status" value="1"/>
</dbReference>
<name>A0A0P6Y2Q2_9CHLR</name>
<dbReference type="InterPro" id="IPR036271">
    <property type="entry name" value="Tet_transcr_reg_TetR-rel_C_sf"/>
</dbReference>
<comment type="caution">
    <text evidence="6">The sequence shown here is derived from an EMBL/GenBank/DDBJ whole genome shotgun (WGS) entry which is preliminary data.</text>
</comment>
<proteinExistence type="predicted"/>
<evidence type="ECO:0000313" key="6">
    <source>
        <dbReference type="EMBL" id="KPL90135.1"/>
    </source>
</evidence>
<gene>
    <name evidence="6" type="ORF">SE18_07945</name>
</gene>
<dbReference type="Proteomes" id="UP000050277">
    <property type="component" value="Unassembled WGS sequence"/>
</dbReference>